<dbReference type="Gene3D" id="3.40.630.30">
    <property type="match status" value="1"/>
</dbReference>
<dbReference type="EMBL" id="LJGW01000405">
    <property type="protein sequence ID" value="OEV08749.1"/>
    <property type="molecule type" value="Genomic_DNA"/>
</dbReference>
<dbReference type="GO" id="GO:0016747">
    <property type="term" value="F:acyltransferase activity, transferring groups other than amino-acyl groups"/>
    <property type="evidence" value="ECO:0007669"/>
    <property type="project" value="InterPro"/>
</dbReference>
<evidence type="ECO:0000259" key="1">
    <source>
        <dbReference type="PROSITE" id="PS51186"/>
    </source>
</evidence>
<evidence type="ECO:0000313" key="3">
    <source>
        <dbReference type="Proteomes" id="UP000176005"/>
    </source>
</evidence>
<dbReference type="Pfam" id="PF13302">
    <property type="entry name" value="Acetyltransf_3"/>
    <property type="match status" value="1"/>
</dbReference>
<dbReference type="RefSeq" id="WP_070019229.1">
    <property type="nucleotide sequence ID" value="NZ_LJGW01000405.1"/>
</dbReference>
<dbReference type="PROSITE" id="PS51186">
    <property type="entry name" value="GNAT"/>
    <property type="match status" value="1"/>
</dbReference>
<reference evidence="2 3" key="1">
    <citation type="journal article" date="2016" name="Front. Microbiol.">
        <title>Comparative Genomics Analysis of Streptomyces Species Reveals Their Adaptation to the Marine Environment and Their Diversity at the Genomic Level.</title>
        <authorList>
            <person name="Tian X."/>
            <person name="Zhang Z."/>
            <person name="Yang T."/>
            <person name="Chen M."/>
            <person name="Li J."/>
            <person name="Chen F."/>
            <person name="Yang J."/>
            <person name="Li W."/>
            <person name="Zhang B."/>
            <person name="Zhang Z."/>
            <person name="Wu J."/>
            <person name="Zhang C."/>
            <person name="Long L."/>
            <person name="Xiao J."/>
        </authorList>
    </citation>
    <scope>NUCLEOTIDE SEQUENCE [LARGE SCALE GENOMIC DNA]</scope>
    <source>
        <strain evidence="2 3">SCSIO 10429</strain>
    </source>
</reference>
<sequence>MVLGELVRLRALAPSDAESLWRWNNDPDVVRWMDAYYDQHLESVRKRLEAREPNSYADTLYGIEARKDGALVGLVRLRDARPESGCAELDLYIGEKDRWGHGYASDALRTMCRYGFDSMRLHKISLAVVTENHAAHHVYRKAGFVEEGRLRQSFHRDGRWYDQFTMGMLEGELR</sequence>
<feature type="domain" description="N-acetyltransferase" evidence="1">
    <location>
        <begin position="7"/>
        <end position="167"/>
    </location>
</feature>
<dbReference type="SUPFAM" id="SSF55729">
    <property type="entry name" value="Acyl-CoA N-acyltransferases (Nat)"/>
    <property type="match status" value="1"/>
</dbReference>
<dbReference type="AlphaFoldDB" id="A0A1E7KXT6"/>
<dbReference type="Proteomes" id="UP000176005">
    <property type="component" value="Unassembled WGS sequence"/>
</dbReference>
<dbReference type="PANTHER" id="PTHR43415">
    <property type="entry name" value="SPERMIDINE N(1)-ACETYLTRANSFERASE"/>
    <property type="match status" value="1"/>
</dbReference>
<dbReference type="PANTHER" id="PTHR43415:SF3">
    <property type="entry name" value="GNAT-FAMILY ACETYLTRANSFERASE"/>
    <property type="match status" value="1"/>
</dbReference>
<dbReference type="InterPro" id="IPR016181">
    <property type="entry name" value="Acyl_CoA_acyltransferase"/>
</dbReference>
<keyword evidence="2" id="KW-0808">Transferase</keyword>
<dbReference type="InterPro" id="IPR000182">
    <property type="entry name" value="GNAT_dom"/>
</dbReference>
<organism evidence="2 3">
    <name type="scientific">Streptomyces nanshensis</name>
    <dbReference type="NCBI Taxonomy" id="518642"/>
    <lineage>
        <taxon>Bacteria</taxon>
        <taxon>Bacillati</taxon>
        <taxon>Actinomycetota</taxon>
        <taxon>Actinomycetes</taxon>
        <taxon>Kitasatosporales</taxon>
        <taxon>Streptomycetaceae</taxon>
        <taxon>Streptomyces</taxon>
    </lineage>
</organism>
<keyword evidence="3" id="KW-1185">Reference proteome</keyword>
<name>A0A1E7KXT6_9ACTN</name>
<comment type="caution">
    <text evidence="2">The sequence shown here is derived from an EMBL/GenBank/DDBJ whole genome shotgun (WGS) entry which is preliminary data.</text>
</comment>
<dbReference type="CDD" id="cd09726">
    <property type="entry name" value="RAMP_I_III"/>
    <property type="match status" value="1"/>
</dbReference>
<protein>
    <submittedName>
        <fullName evidence="2">GNAT family acetyltransferase</fullName>
    </submittedName>
</protein>
<gene>
    <name evidence="2" type="ORF">AN218_25200</name>
</gene>
<evidence type="ECO:0000313" key="2">
    <source>
        <dbReference type="EMBL" id="OEV08749.1"/>
    </source>
</evidence>
<proteinExistence type="predicted"/>
<accession>A0A1E7KXT6</accession>